<evidence type="ECO:0000259" key="7">
    <source>
        <dbReference type="PROSITE" id="PS51999"/>
    </source>
</evidence>
<sequence length="178" mass="19846">MSRGSSSSIRAYELAPNGPMPLTRCPKCPRLDPLVRCTTKRTENGNFGREFVKCESKAQAGKALKQCHFFMWLDEYIAALGICRDDMMTGAAPEQAVDSRAYVATDTLAAELKNMNANLAELKIMNANLAELKKMNADLAELKNMNADLAELKNMKKLFKVFYISLISIGVLFLMMNH</sequence>
<dbReference type="InterPro" id="IPR010666">
    <property type="entry name" value="Znf_GRF"/>
</dbReference>
<keyword evidence="5" id="KW-0175">Coiled coil</keyword>
<feature type="transmembrane region" description="Helical" evidence="6">
    <location>
        <begin position="158"/>
        <end position="176"/>
    </location>
</feature>
<dbReference type="PANTHER" id="PTHR48130:SF11">
    <property type="entry name" value="OS12G0467600 PROTEIN"/>
    <property type="match status" value="1"/>
</dbReference>
<dbReference type="Proteomes" id="UP000823388">
    <property type="component" value="Chromosome 1N"/>
</dbReference>
<feature type="coiled-coil region" evidence="5">
    <location>
        <begin position="105"/>
        <end position="155"/>
    </location>
</feature>
<dbReference type="EMBL" id="CM029038">
    <property type="protein sequence ID" value="KAG2650335.1"/>
    <property type="molecule type" value="Genomic_DNA"/>
</dbReference>
<evidence type="ECO:0000256" key="4">
    <source>
        <dbReference type="PROSITE-ProRule" id="PRU01343"/>
    </source>
</evidence>
<dbReference type="Proteomes" id="UP000823388">
    <property type="component" value="Chromosome 7N"/>
</dbReference>
<protein>
    <recommendedName>
        <fullName evidence="7">GRF-type domain-containing protein</fullName>
    </recommendedName>
</protein>
<organism evidence="8 10">
    <name type="scientific">Panicum virgatum</name>
    <name type="common">Blackwell switchgrass</name>
    <dbReference type="NCBI Taxonomy" id="38727"/>
    <lineage>
        <taxon>Eukaryota</taxon>
        <taxon>Viridiplantae</taxon>
        <taxon>Streptophyta</taxon>
        <taxon>Embryophyta</taxon>
        <taxon>Tracheophyta</taxon>
        <taxon>Spermatophyta</taxon>
        <taxon>Magnoliopsida</taxon>
        <taxon>Liliopsida</taxon>
        <taxon>Poales</taxon>
        <taxon>Poaceae</taxon>
        <taxon>PACMAD clade</taxon>
        <taxon>Panicoideae</taxon>
        <taxon>Panicodae</taxon>
        <taxon>Paniceae</taxon>
        <taxon>Panicinae</taxon>
        <taxon>Panicum</taxon>
        <taxon>Panicum sect. Hiantes</taxon>
    </lineage>
</organism>
<keyword evidence="6" id="KW-0812">Transmembrane</keyword>
<evidence type="ECO:0000256" key="3">
    <source>
        <dbReference type="ARBA" id="ARBA00022833"/>
    </source>
</evidence>
<keyword evidence="1" id="KW-0479">Metal-binding</keyword>
<keyword evidence="10" id="KW-1185">Reference proteome</keyword>
<keyword evidence="2 4" id="KW-0863">Zinc-finger</keyword>
<evidence type="ECO:0000313" key="10">
    <source>
        <dbReference type="Proteomes" id="UP000823388"/>
    </source>
</evidence>
<comment type="caution">
    <text evidence="8">The sequence shown here is derived from an EMBL/GenBank/DDBJ whole genome shotgun (WGS) entry which is preliminary data.</text>
</comment>
<evidence type="ECO:0000256" key="5">
    <source>
        <dbReference type="SAM" id="Coils"/>
    </source>
</evidence>
<evidence type="ECO:0000313" key="9">
    <source>
        <dbReference type="EMBL" id="KAG2650335.1"/>
    </source>
</evidence>
<name>A0A8T0QAB7_PANVG</name>
<evidence type="ECO:0000256" key="2">
    <source>
        <dbReference type="ARBA" id="ARBA00022771"/>
    </source>
</evidence>
<keyword evidence="3" id="KW-0862">Zinc</keyword>
<keyword evidence="6" id="KW-0472">Membrane</keyword>
<proteinExistence type="predicted"/>
<accession>A0A8T0QAB7</accession>
<dbReference type="PANTHER" id="PTHR48130">
    <property type="entry name" value="OS12G0467600 PROTEIN"/>
    <property type="match status" value="1"/>
</dbReference>
<reference evidence="8 10" key="1">
    <citation type="submission" date="2020-05" db="EMBL/GenBank/DDBJ databases">
        <title>WGS assembly of Panicum virgatum.</title>
        <authorList>
            <person name="Lovell J.T."/>
            <person name="Jenkins J."/>
            <person name="Shu S."/>
            <person name="Juenger T.E."/>
            <person name="Schmutz J."/>
        </authorList>
    </citation>
    <scope>NUCLEOTIDE SEQUENCE [LARGE SCALE GENOMIC DNA]</scope>
    <source>
        <strain evidence="8">AP13</strain>
        <strain evidence="10">cv. AP13</strain>
    </source>
</reference>
<dbReference type="EMBL" id="CM029050">
    <property type="protein sequence ID" value="KAG2569779.1"/>
    <property type="molecule type" value="Genomic_DNA"/>
</dbReference>
<evidence type="ECO:0000256" key="6">
    <source>
        <dbReference type="SAM" id="Phobius"/>
    </source>
</evidence>
<evidence type="ECO:0000313" key="8">
    <source>
        <dbReference type="EMBL" id="KAG2569779.1"/>
    </source>
</evidence>
<feature type="domain" description="GRF-type" evidence="7">
    <location>
        <begin position="25"/>
        <end position="76"/>
    </location>
</feature>
<dbReference type="GO" id="GO:0008270">
    <property type="term" value="F:zinc ion binding"/>
    <property type="evidence" value="ECO:0007669"/>
    <property type="project" value="UniProtKB-KW"/>
</dbReference>
<gene>
    <name evidence="9" type="ORF">PVAP13_1NG196438</name>
    <name evidence="8" type="ORF">PVAP13_7NG440350</name>
</gene>
<dbReference type="PROSITE" id="PS51999">
    <property type="entry name" value="ZF_GRF"/>
    <property type="match status" value="1"/>
</dbReference>
<evidence type="ECO:0000256" key="1">
    <source>
        <dbReference type="ARBA" id="ARBA00022723"/>
    </source>
</evidence>
<dbReference type="AlphaFoldDB" id="A0A8T0QAB7"/>
<keyword evidence="6" id="KW-1133">Transmembrane helix</keyword>